<gene>
    <name evidence="1" type="ORF">IAB60_10135</name>
</gene>
<proteinExistence type="predicted"/>
<comment type="caution">
    <text evidence="1">The sequence shown here is derived from an EMBL/GenBank/DDBJ whole genome shotgun (WGS) entry which is preliminary data.</text>
</comment>
<evidence type="ECO:0000313" key="2">
    <source>
        <dbReference type="Proteomes" id="UP000886860"/>
    </source>
</evidence>
<dbReference type="InterPro" id="IPR052042">
    <property type="entry name" value="Tail_sheath_structural"/>
</dbReference>
<reference evidence="1" key="2">
    <citation type="journal article" date="2021" name="PeerJ">
        <title>Extensive microbial diversity within the chicken gut microbiome revealed by metagenomics and culture.</title>
        <authorList>
            <person name="Gilroy R."/>
            <person name="Ravi A."/>
            <person name="Getino M."/>
            <person name="Pursley I."/>
            <person name="Horton D.L."/>
            <person name="Alikhan N.F."/>
            <person name="Baker D."/>
            <person name="Gharbi K."/>
            <person name="Hall N."/>
            <person name="Watson M."/>
            <person name="Adriaenssens E.M."/>
            <person name="Foster-Nyarko E."/>
            <person name="Jarju S."/>
            <person name="Secka A."/>
            <person name="Antonio M."/>
            <person name="Oren A."/>
            <person name="Chaudhuri R.R."/>
            <person name="La Ragione R."/>
            <person name="Hildebrand F."/>
            <person name="Pallen M.J."/>
        </authorList>
    </citation>
    <scope>NUCLEOTIDE SEQUENCE</scope>
    <source>
        <strain evidence="1">CHK123-3438</strain>
    </source>
</reference>
<dbReference type="AlphaFoldDB" id="A0A9D1KFZ9"/>
<dbReference type="Proteomes" id="UP000886860">
    <property type="component" value="Unassembled WGS sequence"/>
</dbReference>
<dbReference type="PANTHER" id="PTHR35861">
    <property type="match status" value="1"/>
</dbReference>
<dbReference type="PANTHER" id="PTHR35861:SF2">
    <property type="entry name" value="FELS-2 PROPHAGE PROTEIN"/>
    <property type="match status" value="1"/>
</dbReference>
<name>A0A9D1KFZ9_9FIRM</name>
<protein>
    <submittedName>
        <fullName evidence="1">Phage tail sheath family protein</fullName>
    </submittedName>
</protein>
<organism evidence="1 2">
    <name type="scientific">Candidatus Caccovicinus merdipullorum</name>
    <dbReference type="NCBI Taxonomy" id="2840724"/>
    <lineage>
        <taxon>Bacteria</taxon>
        <taxon>Bacillati</taxon>
        <taxon>Bacillota</taxon>
        <taxon>Clostridia</taxon>
        <taxon>Eubacteriales</taxon>
        <taxon>Candidatus Caccovicinus</taxon>
    </lineage>
</organism>
<reference evidence="1" key="1">
    <citation type="submission" date="2020-10" db="EMBL/GenBank/DDBJ databases">
        <authorList>
            <person name="Gilroy R."/>
        </authorList>
    </citation>
    <scope>NUCLEOTIDE SEQUENCE</scope>
    <source>
        <strain evidence="1">CHK123-3438</strain>
    </source>
</reference>
<accession>A0A9D1KFZ9</accession>
<sequence>MSNYKHGIETEEMQTPLSAPLEGTAGLQVVFGISPVNLADDPAASLNTPVKIEKFEDAEAVLGYSDDWDTYPMCANMYASFKMFNISPVIYVNVLDPSKHTKDNEETSVEVSNMQAVYNVEGVLLDSITVKKDSAALTKGTDYIVSMVDGRPVIALLSGGSAAEAESLTISSKSIDPSKVTKTDIIGGYDALTGKETGMECLRQVYVLHQMVPGIILAPGWSHDPEVAAVMQAKTDYLNEVFKTFAAIDIDTDQAKVYTKAEEIKDKIGINSNNAVALWPMVSINEKKIYYSAVWAAMAAYTDAQNGDRPYKSPSNELIGITATVLQDGTEIRMDTSQAAVLNGAGIATAINDDGWKSWGNNTACYPANQDPKDRWICCRRMMIWYHVHFIRQYKSKVDDPYNPVLVDDLVDSENVYLNGLTSSGYVAGGVISYDEAENTTEDIMNGHVTFQTRIAFWTPAEYIKNNIVFDPDILTQAITGGEG</sequence>
<dbReference type="EMBL" id="DVKS01000173">
    <property type="protein sequence ID" value="HIT42429.1"/>
    <property type="molecule type" value="Genomic_DNA"/>
</dbReference>
<evidence type="ECO:0000313" key="1">
    <source>
        <dbReference type="EMBL" id="HIT42429.1"/>
    </source>
</evidence>